<dbReference type="Gene3D" id="1.10.10.60">
    <property type="entry name" value="Homeodomain-like"/>
    <property type="match status" value="1"/>
</dbReference>
<dbReference type="PATRIC" id="fig|29290.4.peg.1219"/>
<dbReference type="Pfam" id="PF02954">
    <property type="entry name" value="HTH_8"/>
    <property type="match status" value="1"/>
</dbReference>
<keyword evidence="3" id="KW-1185">Reference proteome</keyword>
<protein>
    <submittedName>
        <fullName evidence="2">Fis family transcriptional regulator</fullName>
    </submittedName>
</protein>
<dbReference type="PRINTS" id="PR01590">
    <property type="entry name" value="HTHFIS"/>
</dbReference>
<proteinExistence type="predicted"/>
<evidence type="ECO:0000313" key="3">
    <source>
        <dbReference type="Proteomes" id="UP000033423"/>
    </source>
</evidence>
<dbReference type="EMBL" id="LACI01000420">
    <property type="protein sequence ID" value="KJU86878.1"/>
    <property type="molecule type" value="Genomic_DNA"/>
</dbReference>
<reference evidence="2 3" key="1">
    <citation type="submission" date="2015-02" db="EMBL/GenBank/DDBJ databases">
        <title>Single-cell genomics of uncultivated deep-branching MTB reveals a conserved set of magnetosome genes.</title>
        <authorList>
            <person name="Kolinko S."/>
            <person name="Richter M."/>
            <person name="Glockner F.O."/>
            <person name="Brachmann A."/>
            <person name="Schuler D."/>
        </authorList>
    </citation>
    <scope>NUCLEOTIDE SEQUENCE [LARGE SCALE GENOMIC DNA]</scope>
    <source>
        <strain evidence="2">TM-1</strain>
    </source>
</reference>
<dbReference type="SUPFAM" id="SSF46689">
    <property type="entry name" value="Homeodomain-like"/>
    <property type="match status" value="1"/>
</dbReference>
<dbReference type="InterPro" id="IPR009057">
    <property type="entry name" value="Homeodomain-like_sf"/>
</dbReference>
<accession>A0A0F3H1T9</accession>
<name>A0A0F3H1T9_9BACT</name>
<evidence type="ECO:0000259" key="1">
    <source>
        <dbReference type="Pfam" id="PF02954"/>
    </source>
</evidence>
<gene>
    <name evidence="2" type="ORF">MBAV_000926</name>
</gene>
<organism evidence="2 3">
    <name type="scientific">Candidatus Magnetobacterium bavaricum</name>
    <dbReference type="NCBI Taxonomy" id="29290"/>
    <lineage>
        <taxon>Bacteria</taxon>
        <taxon>Pseudomonadati</taxon>
        <taxon>Nitrospirota</taxon>
        <taxon>Thermodesulfovibrionia</taxon>
        <taxon>Thermodesulfovibrionales</taxon>
        <taxon>Candidatus Magnetobacteriaceae</taxon>
        <taxon>Candidatus Magnetobacterium</taxon>
    </lineage>
</organism>
<sequence length="79" mass="8789">MLLSKGEFITIDDFMCDTDAPVVVVDNSAKGIKEMEKDLILKTLKDVNGNKTKAAKILGVSVRTIRNKLNEYGKFFPDP</sequence>
<feature type="domain" description="DNA binding HTH" evidence="1">
    <location>
        <begin position="32"/>
        <end position="72"/>
    </location>
</feature>
<comment type="caution">
    <text evidence="2">The sequence shown here is derived from an EMBL/GenBank/DDBJ whole genome shotgun (WGS) entry which is preliminary data.</text>
</comment>
<dbReference type="InterPro" id="IPR002197">
    <property type="entry name" value="HTH_Fis"/>
</dbReference>
<dbReference type="AlphaFoldDB" id="A0A0F3H1T9"/>
<dbReference type="Proteomes" id="UP000033423">
    <property type="component" value="Unassembled WGS sequence"/>
</dbReference>
<evidence type="ECO:0000313" key="2">
    <source>
        <dbReference type="EMBL" id="KJU86878.1"/>
    </source>
</evidence>
<dbReference type="GO" id="GO:0043565">
    <property type="term" value="F:sequence-specific DNA binding"/>
    <property type="evidence" value="ECO:0007669"/>
    <property type="project" value="InterPro"/>
</dbReference>